<accession>A0A7C4RSI4</accession>
<proteinExistence type="predicted"/>
<sequence>MNKHHIDILENFNEDLTVELLKETADRFFGARKEIEEMRETFDRYVADLRQLQQEPLKRLAVLRAVLLDRDERIAAFWEAIGIPARAFDTHLPLPPPEAVDFPKPRKAWTLKGRYTQLVLEAYDRFHAACDQYRHCRQPRHALPEGPPPPCYDMVIAMAKLLNDKIQAVNDTFSVECTLQFVRSLDVRTQEAEEVTGVIPGRYASGLVDQLCIEPVDIEALDLLKFPVPPAPDSVEGSIRNFCKQQVRLFKNDILTRIPAFTHA</sequence>
<gene>
    <name evidence="1" type="ORF">ENS29_02140</name>
</gene>
<comment type="caution">
    <text evidence="1">The sequence shown here is derived from an EMBL/GenBank/DDBJ whole genome shotgun (WGS) entry which is preliminary data.</text>
</comment>
<protein>
    <submittedName>
        <fullName evidence="1">Uncharacterized protein</fullName>
    </submittedName>
</protein>
<dbReference type="AlphaFoldDB" id="A0A7C4RSI4"/>
<organism evidence="1">
    <name type="scientific">Desulfatirhabdium butyrativorans</name>
    <dbReference type="NCBI Taxonomy" id="340467"/>
    <lineage>
        <taxon>Bacteria</taxon>
        <taxon>Pseudomonadati</taxon>
        <taxon>Thermodesulfobacteriota</taxon>
        <taxon>Desulfobacteria</taxon>
        <taxon>Desulfobacterales</taxon>
        <taxon>Desulfatirhabdiaceae</taxon>
        <taxon>Desulfatirhabdium</taxon>
    </lineage>
</organism>
<dbReference type="EMBL" id="DSUH01000046">
    <property type="protein sequence ID" value="HGU31638.1"/>
    <property type="molecule type" value="Genomic_DNA"/>
</dbReference>
<reference evidence="1" key="1">
    <citation type="journal article" date="2020" name="mSystems">
        <title>Genome- and Community-Level Interaction Insights into Carbon Utilization and Element Cycling Functions of Hydrothermarchaeota in Hydrothermal Sediment.</title>
        <authorList>
            <person name="Zhou Z."/>
            <person name="Liu Y."/>
            <person name="Xu W."/>
            <person name="Pan J."/>
            <person name="Luo Z.H."/>
            <person name="Li M."/>
        </authorList>
    </citation>
    <scope>NUCLEOTIDE SEQUENCE [LARGE SCALE GENOMIC DNA]</scope>
    <source>
        <strain evidence="1">SpSt-477</strain>
    </source>
</reference>
<evidence type="ECO:0000313" key="1">
    <source>
        <dbReference type="EMBL" id="HGU31638.1"/>
    </source>
</evidence>
<name>A0A7C4RSI4_9BACT</name>